<dbReference type="OrthoDB" id="2017782at2759"/>
<proteinExistence type="predicted"/>
<evidence type="ECO:0000313" key="5">
    <source>
        <dbReference type="Proteomes" id="UP000095023"/>
    </source>
</evidence>
<reference evidence="5" key="1">
    <citation type="submission" date="2016-02" db="EMBL/GenBank/DDBJ databases">
        <title>Comparative genomics of biotechnologically important yeasts.</title>
        <authorList>
            <consortium name="DOE Joint Genome Institute"/>
            <person name="Riley R."/>
            <person name="Haridas S."/>
            <person name="Wolfe K.H."/>
            <person name="Lopes M.R."/>
            <person name="Hittinger C.T."/>
            <person name="Goker M."/>
            <person name="Salamov A."/>
            <person name="Wisecaver J."/>
            <person name="Long T.M."/>
            <person name="Aerts A.L."/>
            <person name="Barry K."/>
            <person name="Choi C."/>
            <person name="Clum A."/>
            <person name="Coughlan A.Y."/>
            <person name="Deshpande S."/>
            <person name="Douglass A.P."/>
            <person name="Hanson S.J."/>
            <person name="Klenk H.-P."/>
            <person name="Labutti K."/>
            <person name="Lapidus A."/>
            <person name="Lindquist E."/>
            <person name="Lipzen A."/>
            <person name="Meier-Kolthoff J.P."/>
            <person name="Ohm R.A."/>
            <person name="Otillar R.P."/>
            <person name="Pangilinan J."/>
            <person name="Peng Y."/>
            <person name="Rokas A."/>
            <person name="Rosa C.A."/>
            <person name="Scheuner C."/>
            <person name="Sibirny A.A."/>
            <person name="Slot J.C."/>
            <person name="Stielow J.B."/>
            <person name="Sun H."/>
            <person name="Kurtzman C.P."/>
            <person name="Blackwell M."/>
            <person name="Jeffries T.W."/>
            <person name="Grigoriev I.V."/>
        </authorList>
    </citation>
    <scope>NUCLEOTIDE SEQUENCE [LARGE SCALE GENOMIC DNA]</scope>
    <source>
        <strain evidence="5">NRRL Y-17796</strain>
    </source>
</reference>
<evidence type="ECO:0000313" key="4">
    <source>
        <dbReference type="EMBL" id="ODV91441.1"/>
    </source>
</evidence>
<feature type="repeat" description="Pumilio" evidence="2">
    <location>
        <begin position="70"/>
        <end position="108"/>
    </location>
</feature>
<keyword evidence="1" id="KW-0677">Repeat</keyword>
<dbReference type="PROSITE" id="PS50303">
    <property type="entry name" value="PUM_HD"/>
    <property type="match status" value="1"/>
</dbReference>
<dbReference type="EMBL" id="KV453841">
    <property type="protein sequence ID" value="ODV91441.1"/>
    <property type="molecule type" value="Genomic_DNA"/>
</dbReference>
<dbReference type="InterPro" id="IPR052645">
    <property type="entry name" value="Pumilio_domain_protein"/>
</dbReference>
<dbReference type="InterPro" id="IPR011989">
    <property type="entry name" value="ARM-like"/>
</dbReference>
<feature type="domain" description="PUM-HD" evidence="3">
    <location>
        <begin position="1"/>
        <end position="284"/>
    </location>
</feature>
<protein>
    <recommendedName>
        <fullName evidence="3">PUM-HD domain-containing protein</fullName>
    </recommendedName>
</protein>
<dbReference type="GO" id="GO:0000288">
    <property type="term" value="P:nuclear-transcribed mRNA catabolic process, deadenylation-dependent decay"/>
    <property type="evidence" value="ECO:0007669"/>
    <property type="project" value="TreeGrafter"/>
</dbReference>
<dbReference type="InterPro" id="IPR016024">
    <property type="entry name" value="ARM-type_fold"/>
</dbReference>
<evidence type="ECO:0000256" key="2">
    <source>
        <dbReference type="PROSITE-ProRule" id="PRU00317"/>
    </source>
</evidence>
<feature type="repeat" description="Pumilio" evidence="2">
    <location>
        <begin position="1"/>
        <end position="32"/>
    </location>
</feature>
<sequence>DLALLACDHVGNMIVQKLYECGDAHLRSTILQMLLPYLAYMGVHKNGTWAAQKIISLSSNPTDLTMISQALRPYIVPLLLDQYGNYVIQGCLRFGSPFIDFISEAIMSEFLVVCRSRFGSRAVRACLESSYISEPLETAIAATIAEYVCPLSVNANGSLLLTWYVETCQLPNRCLLLAEKALPGLVAICCHRFAPNAILKALQFAKEPEARYIFLKALFDSENTKNLEEILSDPVHGPALVYKVITMPVIDRKSQVDACEVVLRVLNKMRVLRSEAYRKLVDEL</sequence>
<dbReference type="GO" id="GO:0003729">
    <property type="term" value="F:mRNA binding"/>
    <property type="evidence" value="ECO:0007669"/>
    <property type="project" value="UniProtKB-ARBA"/>
</dbReference>
<evidence type="ECO:0000259" key="3">
    <source>
        <dbReference type="PROSITE" id="PS50303"/>
    </source>
</evidence>
<keyword evidence="5" id="KW-1185">Reference proteome</keyword>
<organism evidence="4 5">
    <name type="scientific">Tortispora caseinolytica NRRL Y-17796</name>
    <dbReference type="NCBI Taxonomy" id="767744"/>
    <lineage>
        <taxon>Eukaryota</taxon>
        <taxon>Fungi</taxon>
        <taxon>Dikarya</taxon>
        <taxon>Ascomycota</taxon>
        <taxon>Saccharomycotina</taxon>
        <taxon>Trigonopsidomycetes</taxon>
        <taxon>Trigonopsidales</taxon>
        <taxon>Trigonopsidaceae</taxon>
        <taxon>Tortispora</taxon>
    </lineage>
</organism>
<feature type="non-terminal residue" evidence="4">
    <location>
        <position position="1"/>
    </location>
</feature>
<accession>A0A1E4TI68</accession>
<dbReference type="Proteomes" id="UP000095023">
    <property type="component" value="Unassembled WGS sequence"/>
</dbReference>
<dbReference type="SMART" id="SM00025">
    <property type="entry name" value="Pumilio"/>
    <property type="match status" value="6"/>
</dbReference>
<name>A0A1E4TI68_9ASCO</name>
<gene>
    <name evidence="4" type="ORF">CANCADRAFT_16130</name>
</gene>
<dbReference type="InterPro" id="IPR001313">
    <property type="entry name" value="Pumilio_RNA-bd_rpt"/>
</dbReference>
<dbReference type="Gene3D" id="1.25.10.10">
    <property type="entry name" value="Leucine-rich Repeat Variant"/>
    <property type="match status" value="1"/>
</dbReference>
<evidence type="ECO:0000256" key="1">
    <source>
        <dbReference type="ARBA" id="ARBA00022737"/>
    </source>
</evidence>
<dbReference type="PROSITE" id="PS50302">
    <property type="entry name" value="PUM"/>
    <property type="match status" value="2"/>
</dbReference>
<feature type="non-terminal residue" evidence="4">
    <location>
        <position position="284"/>
    </location>
</feature>
<dbReference type="InterPro" id="IPR033133">
    <property type="entry name" value="PUM-HD"/>
</dbReference>
<dbReference type="AlphaFoldDB" id="A0A1E4TI68"/>
<dbReference type="SUPFAM" id="SSF48371">
    <property type="entry name" value="ARM repeat"/>
    <property type="match status" value="1"/>
</dbReference>
<dbReference type="PANTHER" id="PTHR47093:SF1">
    <property type="entry name" value="PROTEIN JSN1-RELATED"/>
    <property type="match status" value="1"/>
</dbReference>
<dbReference type="PANTHER" id="PTHR47093">
    <property type="entry name" value="PROTEIN JSN1-RELATED"/>
    <property type="match status" value="1"/>
</dbReference>
<dbReference type="Pfam" id="PF00806">
    <property type="entry name" value="PUF"/>
    <property type="match status" value="2"/>
</dbReference>